<dbReference type="InterPro" id="IPR011966">
    <property type="entry name" value="PaaN-DH"/>
</dbReference>
<dbReference type="RefSeq" id="WP_219498979.1">
    <property type="nucleotide sequence ID" value="NZ_JAHXDN010000001.1"/>
</dbReference>
<dbReference type="CDD" id="cd07128">
    <property type="entry name" value="ALDH_MaoC-N"/>
    <property type="match status" value="1"/>
</dbReference>
<evidence type="ECO:0000259" key="1">
    <source>
        <dbReference type="Pfam" id="PF00171"/>
    </source>
</evidence>
<dbReference type="Pfam" id="PF01575">
    <property type="entry name" value="MaoC_dehydratas"/>
    <property type="match status" value="1"/>
</dbReference>
<dbReference type="NCBIfam" id="TIGR02278">
    <property type="entry name" value="PaaN-DH"/>
    <property type="match status" value="1"/>
</dbReference>
<accession>A0A9X1JX47</accession>
<dbReference type="AlphaFoldDB" id="A0A9X1JX47"/>
<protein>
    <submittedName>
        <fullName evidence="3">Phenylacetic acid degradation bifunctional protein PaaZ</fullName>
    </submittedName>
</protein>
<dbReference type="NCBIfam" id="NF008868">
    <property type="entry name" value="PRK11903.1"/>
    <property type="match status" value="1"/>
</dbReference>
<dbReference type="PANTHER" id="PTHR43111:SF1">
    <property type="entry name" value="ALDEHYDE DEHYDROGENASE B-RELATED"/>
    <property type="match status" value="1"/>
</dbReference>
<comment type="caution">
    <text evidence="3">The sequence shown here is derived from an EMBL/GenBank/DDBJ whole genome shotgun (WGS) entry which is preliminary data.</text>
</comment>
<feature type="domain" description="MaoC-like" evidence="2">
    <location>
        <begin position="555"/>
        <end position="649"/>
    </location>
</feature>
<evidence type="ECO:0000313" key="4">
    <source>
        <dbReference type="Proteomes" id="UP001138661"/>
    </source>
</evidence>
<dbReference type="PANTHER" id="PTHR43111">
    <property type="entry name" value="ALDEHYDE DEHYDROGENASE B-RELATED"/>
    <property type="match status" value="1"/>
</dbReference>
<dbReference type="GO" id="GO:0016491">
    <property type="term" value="F:oxidoreductase activity"/>
    <property type="evidence" value="ECO:0007669"/>
    <property type="project" value="InterPro"/>
</dbReference>
<keyword evidence="4" id="KW-1185">Reference proteome</keyword>
<name>A0A9X1JX47_9RHOB</name>
<evidence type="ECO:0000259" key="2">
    <source>
        <dbReference type="Pfam" id="PF01575"/>
    </source>
</evidence>
<dbReference type="Proteomes" id="UP001138661">
    <property type="component" value="Unassembled WGS sequence"/>
</dbReference>
<reference evidence="3" key="1">
    <citation type="submission" date="2021-07" db="EMBL/GenBank/DDBJ databases">
        <title>Roseobacter insulae sp. nov., isolated from a tidal flat.</title>
        <authorList>
            <person name="Park S."/>
            <person name="Yoon J.-H."/>
        </authorList>
    </citation>
    <scope>NUCLEOTIDE SEQUENCE</scope>
    <source>
        <strain evidence="3">YSTF-M11</strain>
    </source>
</reference>
<dbReference type="InterPro" id="IPR002539">
    <property type="entry name" value="MaoC-like_dom"/>
</dbReference>
<proteinExistence type="predicted"/>
<feature type="domain" description="Aldehyde dehydrogenase" evidence="1">
    <location>
        <begin position="30"/>
        <end position="509"/>
    </location>
</feature>
<sequence>MPKDQNLRDVMSFAAGQWIGPGEGARSIASAITGEAIATAGNDALDVQAMLGFARDTGGPNLRKLTFHDRARMLKALALYLKEHRQPLYDLSFDTGATQSDHMIDVDGGIGTMLVFASKGRREMPDGHVYLDGPVEQLGRDGQFMGRHIATPLLGVAVHINAFNFPVWGMLEKLAPTILAGVPAIVKPATTTCYVTEACVRIMLESGLLPAGALQLVTGGIGDMLDHLDCQDAVSFTGSAATALKLRANPLLLERSTRFTAEQDSLNASILGPDAGPGTPEFDLFIKEVHREMTAKAGQKCTAIRRIIVPQPHVDAAISAISERLSATRLGDPRLDTTRMGALVSRGQKRDVLDKVDRIADEAERVFGDPDDFAVDGADRDKGAFLPPILFHCANPDSAQRVHDTEAFGPVSTVMGYRDIDHAIQLLNRGKGSLVASVITNDREVARDITVGSAAFHGRLYFNNRSSMKEATGHGAPLPHMVHGGPGRAGGGEELGGIRGVMHYMQRTAVQGSPDILTAIGGQWIKGAEEITDKPHPFTRAFNDLQIGDTLYAGLRTITLEDIETFAHFTGDTFYAHMDDAAAAANPFFPGRVAHGYLLLSFAAGMFVQPDPGPVLANTGLDTLRFMAPVEPGDSVSVRLTVKAKTPRNDDYGEIRWHVTLTNQKEAAVAEYELLTMNAF</sequence>
<evidence type="ECO:0000313" key="3">
    <source>
        <dbReference type="EMBL" id="MBW4706845.1"/>
    </source>
</evidence>
<organism evidence="3 4">
    <name type="scientific">Roseobacter insulae</name>
    <dbReference type="NCBI Taxonomy" id="2859783"/>
    <lineage>
        <taxon>Bacteria</taxon>
        <taxon>Pseudomonadati</taxon>
        <taxon>Pseudomonadota</taxon>
        <taxon>Alphaproteobacteria</taxon>
        <taxon>Rhodobacterales</taxon>
        <taxon>Roseobacteraceae</taxon>
        <taxon>Roseobacter</taxon>
    </lineage>
</organism>
<dbReference type="Pfam" id="PF00171">
    <property type="entry name" value="Aldedh"/>
    <property type="match status" value="1"/>
</dbReference>
<gene>
    <name evidence="3" type="primary">paaZ</name>
    <name evidence="3" type="ORF">KX928_03495</name>
</gene>
<dbReference type="InterPro" id="IPR015590">
    <property type="entry name" value="Aldehyde_DH_dom"/>
</dbReference>
<dbReference type="EMBL" id="JAHXDN010000001">
    <property type="protein sequence ID" value="MBW4706845.1"/>
    <property type="molecule type" value="Genomic_DNA"/>
</dbReference>